<dbReference type="SUPFAM" id="SSF54427">
    <property type="entry name" value="NTF2-like"/>
    <property type="match status" value="1"/>
</dbReference>
<evidence type="ECO:0000313" key="3">
    <source>
        <dbReference type="Proteomes" id="UP001168575"/>
    </source>
</evidence>
<name>A0AA43U9V8_9ACTN</name>
<dbReference type="Gene3D" id="3.10.450.50">
    <property type="match status" value="1"/>
</dbReference>
<dbReference type="InterPro" id="IPR037401">
    <property type="entry name" value="SnoaL-like"/>
</dbReference>
<proteinExistence type="predicted"/>
<evidence type="ECO:0000259" key="1">
    <source>
        <dbReference type="Pfam" id="PF13577"/>
    </source>
</evidence>
<dbReference type="AlphaFoldDB" id="A0AA43U9V8"/>
<comment type="caution">
    <text evidence="2">The sequence shown here is derived from an EMBL/GenBank/DDBJ whole genome shotgun (WGS) entry which is preliminary data.</text>
</comment>
<evidence type="ECO:0000313" key="2">
    <source>
        <dbReference type="EMBL" id="MDO4841481.1"/>
    </source>
</evidence>
<keyword evidence="3" id="KW-1185">Reference proteome</keyword>
<organism evidence="2 3">
    <name type="scientific">Phoenicibacter congonensis</name>
    <dbReference type="NCBI Taxonomy" id="1944646"/>
    <lineage>
        <taxon>Bacteria</taxon>
        <taxon>Bacillati</taxon>
        <taxon>Actinomycetota</taxon>
        <taxon>Coriobacteriia</taxon>
        <taxon>Eggerthellales</taxon>
        <taxon>Eggerthellaceae</taxon>
        <taxon>Phoenicibacter</taxon>
    </lineage>
</organism>
<dbReference type="Pfam" id="PF13577">
    <property type="entry name" value="SnoaL_4"/>
    <property type="match status" value="1"/>
</dbReference>
<reference evidence="2" key="1">
    <citation type="submission" date="2023-07" db="EMBL/GenBank/DDBJ databases">
        <title>Between Cages and Wild: Unraveling the Impact of Captivity on Animal Microbiomes and Antimicrobial Resistance.</title>
        <authorList>
            <person name="Schmartz G.P."/>
            <person name="Rehner J."/>
            <person name="Schuff M.J."/>
            <person name="Becker S.L."/>
            <person name="Kravczyk M."/>
            <person name="Gurevich A."/>
            <person name="Francke R."/>
            <person name="Mueller R."/>
            <person name="Keller V."/>
            <person name="Keller A."/>
        </authorList>
    </citation>
    <scope>NUCLEOTIDE SEQUENCE</scope>
    <source>
        <strain evidence="2">S12M_St_49</strain>
    </source>
</reference>
<dbReference type="Proteomes" id="UP001168575">
    <property type="component" value="Unassembled WGS sequence"/>
</dbReference>
<dbReference type="InterPro" id="IPR032710">
    <property type="entry name" value="NTF2-like_dom_sf"/>
</dbReference>
<sequence>MRAVTRIKAGSARPFSIRIEKTLTKETDMATFNIPFNEEFRGWVIEVIKNVRRQQYTPELLCEHQKILECMYFYWWSMDMKKEEYATELFADDFQYWNGNPGTTDKREQALVSKWCNRVMQTMHMGHQPMIWLIDSDHARGVFQYEDHMCYFDDAETCEGWAVYCEDFVKENGVWRISRHRMAYRQMDGFYRDPIPPESWVPEDWEEPTY</sequence>
<feature type="domain" description="SnoaL-like" evidence="1">
    <location>
        <begin position="62"/>
        <end position="179"/>
    </location>
</feature>
<protein>
    <submittedName>
        <fullName evidence="2">Nuclear transport factor 2 family protein</fullName>
    </submittedName>
</protein>
<accession>A0AA43U9V8</accession>
<gene>
    <name evidence="2" type="ORF">Q3982_02245</name>
</gene>
<dbReference type="EMBL" id="JAUMVS010000021">
    <property type="protein sequence ID" value="MDO4841481.1"/>
    <property type="molecule type" value="Genomic_DNA"/>
</dbReference>